<keyword evidence="3" id="KW-1185">Reference proteome</keyword>
<dbReference type="SUPFAM" id="SSF56219">
    <property type="entry name" value="DNase I-like"/>
    <property type="match status" value="1"/>
</dbReference>
<dbReference type="PANTHER" id="PTHR33710">
    <property type="entry name" value="BNAC02G09200D PROTEIN"/>
    <property type="match status" value="1"/>
</dbReference>
<dbReference type="PANTHER" id="PTHR33710:SF71">
    <property type="entry name" value="ENDONUCLEASE_EXONUCLEASE_PHOSPHATASE DOMAIN-CONTAINING PROTEIN"/>
    <property type="match status" value="1"/>
</dbReference>
<protein>
    <recommendedName>
        <fullName evidence="1">Endonuclease/exonuclease/phosphatase domain-containing protein</fullName>
    </recommendedName>
</protein>
<reference evidence="2 3" key="1">
    <citation type="journal article" date="2023" name="G3 (Bethesda)">
        <title>A haplotype-resolved chromosome-scale genome for Quercus rubra L. provides insights into the genetics of adaptive traits for red oak species.</title>
        <authorList>
            <person name="Kapoor B."/>
            <person name="Jenkins J."/>
            <person name="Schmutz J."/>
            <person name="Zhebentyayeva T."/>
            <person name="Kuelheim C."/>
            <person name="Coggeshall M."/>
            <person name="Heim C."/>
            <person name="Lasky J.R."/>
            <person name="Leites L."/>
            <person name="Islam-Faridi N."/>
            <person name="Romero-Severson J."/>
            <person name="DeLeo V.L."/>
            <person name="Lucas S.M."/>
            <person name="Lazic D."/>
            <person name="Gailing O."/>
            <person name="Carlson J."/>
            <person name="Staton M."/>
        </authorList>
    </citation>
    <scope>NUCLEOTIDE SEQUENCE [LARGE SCALE GENOMIC DNA]</scope>
    <source>
        <strain evidence="2">Pseudo-F2</strain>
    </source>
</reference>
<dbReference type="Pfam" id="PF03372">
    <property type="entry name" value="Exo_endo_phos"/>
    <property type="match status" value="1"/>
</dbReference>
<gene>
    <name evidence="2" type="ORF">RGQ29_027188</name>
</gene>
<dbReference type="InterPro" id="IPR036691">
    <property type="entry name" value="Endo/exonu/phosph_ase_sf"/>
</dbReference>
<proteinExistence type="predicted"/>
<dbReference type="GO" id="GO:0003824">
    <property type="term" value="F:catalytic activity"/>
    <property type="evidence" value="ECO:0007669"/>
    <property type="project" value="InterPro"/>
</dbReference>
<dbReference type="InterPro" id="IPR005135">
    <property type="entry name" value="Endo/exonuclease/phosphatase"/>
</dbReference>
<dbReference type="Gene3D" id="3.60.10.10">
    <property type="entry name" value="Endonuclease/exonuclease/phosphatase"/>
    <property type="match status" value="1"/>
</dbReference>
<dbReference type="EMBL" id="JAXUIC010000008">
    <property type="protein sequence ID" value="KAK4576535.1"/>
    <property type="molecule type" value="Genomic_DNA"/>
</dbReference>
<dbReference type="AlphaFoldDB" id="A0AAN7EPH4"/>
<sequence length="339" mass="39135">MNLRLLSWNVRGFNNPHKRDTVKNLLKEWKCEVVCFQETKLDHTNSTVVNSLWGSSFVDWVALDAIHTAGGILVVWDTRVYEKLDCVVGSFSVSVLLKGVEDGFVWICTGVYGPNDAGLRDDFWAELDSVRVRWVSAWCVLGDFNIIRYPAERHGCTAFSPAMFKFSDFIERNFLVDLPLVGGEYTWFRDSANPAMSRIDRVLVSADWEEHFLDIIQRPLPRVISDHCPILVEAGGMARGKSPFKFENMWLKVEGFVERLRGWWNSYLFLGSPSYVLACKFKALKKDLKLWNKHVFGDVHFRKKCLLSELLALDMREGLQMLTVEDKEEKLKLRRRSSL</sequence>
<organism evidence="2 3">
    <name type="scientific">Quercus rubra</name>
    <name type="common">Northern red oak</name>
    <name type="synonym">Quercus borealis</name>
    <dbReference type="NCBI Taxonomy" id="3512"/>
    <lineage>
        <taxon>Eukaryota</taxon>
        <taxon>Viridiplantae</taxon>
        <taxon>Streptophyta</taxon>
        <taxon>Embryophyta</taxon>
        <taxon>Tracheophyta</taxon>
        <taxon>Spermatophyta</taxon>
        <taxon>Magnoliopsida</taxon>
        <taxon>eudicotyledons</taxon>
        <taxon>Gunneridae</taxon>
        <taxon>Pentapetalae</taxon>
        <taxon>rosids</taxon>
        <taxon>fabids</taxon>
        <taxon>Fagales</taxon>
        <taxon>Fagaceae</taxon>
        <taxon>Quercus</taxon>
    </lineage>
</organism>
<feature type="domain" description="Endonuclease/exonuclease/phosphatase" evidence="1">
    <location>
        <begin position="6"/>
        <end position="227"/>
    </location>
</feature>
<dbReference type="Proteomes" id="UP001324115">
    <property type="component" value="Unassembled WGS sequence"/>
</dbReference>
<name>A0AAN7EPH4_QUERU</name>
<accession>A0AAN7EPH4</accession>
<evidence type="ECO:0000313" key="2">
    <source>
        <dbReference type="EMBL" id="KAK4576535.1"/>
    </source>
</evidence>
<evidence type="ECO:0000313" key="3">
    <source>
        <dbReference type="Proteomes" id="UP001324115"/>
    </source>
</evidence>
<evidence type="ECO:0000259" key="1">
    <source>
        <dbReference type="Pfam" id="PF03372"/>
    </source>
</evidence>
<comment type="caution">
    <text evidence="2">The sequence shown here is derived from an EMBL/GenBank/DDBJ whole genome shotgun (WGS) entry which is preliminary data.</text>
</comment>